<feature type="compositionally biased region" description="Basic residues" evidence="1">
    <location>
        <begin position="597"/>
        <end position="615"/>
    </location>
</feature>
<dbReference type="AlphaFoldDB" id="A0A8H4QZL4"/>
<dbReference type="Proteomes" id="UP000521872">
    <property type="component" value="Unassembled WGS sequence"/>
</dbReference>
<feature type="compositionally biased region" description="Polar residues" evidence="1">
    <location>
        <begin position="616"/>
        <end position="628"/>
    </location>
</feature>
<evidence type="ECO:0000313" key="2">
    <source>
        <dbReference type="EMBL" id="KAF4620569.1"/>
    </source>
</evidence>
<keyword evidence="3" id="KW-1185">Reference proteome</keyword>
<evidence type="ECO:0000256" key="1">
    <source>
        <dbReference type="SAM" id="MobiDB-lite"/>
    </source>
</evidence>
<feature type="compositionally biased region" description="Polar residues" evidence="1">
    <location>
        <begin position="418"/>
        <end position="429"/>
    </location>
</feature>
<accession>A0A8H4QZL4</accession>
<gene>
    <name evidence="2" type="ORF">D9613_001109</name>
</gene>
<dbReference type="Pfam" id="PF20414">
    <property type="entry name" value="DUF6698"/>
    <property type="match status" value="1"/>
</dbReference>
<dbReference type="EMBL" id="JAACJL010000015">
    <property type="protein sequence ID" value="KAF4620569.1"/>
    <property type="molecule type" value="Genomic_DNA"/>
</dbReference>
<feature type="region of interest" description="Disordered" evidence="1">
    <location>
        <begin position="253"/>
        <end position="459"/>
    </location>
</feature>
<feature type="compositionally biased region" description="Pro residues" evidence="1">
    <location>
        <begin position="356"/>
        <end position="366"/>
    </location>
</feature>
<feature type="compositionally biased region" description="Basic and acidic residues" evidence="1">
    <location>
        <begin position="565"/>
        <end position="580"/>
    </location>
</feature>
<feature type="region of interest" description="Disordered" evidence="1">
    <location>
        <begin position="528"/>
        <end position="646"/>
    </location>
</feature>
<proteinExistence type="predicted"/>
<name>A0A8H4QZL4_9AGAR</name>
<protein>
    <submittedName>
        <fullName evidence="2">Uncharacterized protein</fullName>
    </submittedName>
</protein>
<feature type="compositionally biased region" description="Acidic residues" evidence="1">
    <location>
        <begin position="297"/>
        <end position="308"/>
    </location>
</feature>
<feature type="compositionally biased region" description="Basic and acidic residues" evidence="1">
    <location>
        <begin position="263"/>
        <end position="273"/>
    </location>
</feature>
<dbReference type="InterPro" id="IPR046521">
    <property type="entry name" value="DUF6698"/>
</dbReference>
<feature type="compositionally biased region" description="Low complexity" evidence="1">
    <location>
        <begin position="581"/>
        <end position="596"/>
    </location>
</feature>
<reference evidence="2 3" key="1">
    <citation type="submission" date="2019-12" db="EMBL/GenBank/DDBJ databases">
        <authorList>
            <person name="Floudas D."/>
            <person name="Bentzer J."/>
            <person name="Ahren D."/>
            <person name="Johansson T."/>
            <person name="Persson P."/>
            <person name="Tunlid A."/>
        </authorList>
    </citation>
    <scope>NUCLEOTIDE SEQUENCE [LARGE SCALE GENOMIC DNA]</scope>
    <source>
        <strain evidence="2 3">CBS 102.39</strain>
    </source>
</reference>
<feature type="compositionally biased region" description="Polar residues" evidence="1">
    <location>
        <begin position="538"/>
        <end position="548"/>
    </location>
</feature>
<evidence type="ECO:0000313" key="3">
    <source>
        <dbReference type="Proteomes" id="UP000521872"/>
    </source>
</evidence>
<organism evidence="2 3">
    <name type="scientific">Agrocybe pediades</name>
    <dbReference type="NCBI Taxonomy" id="84607"/>
    <lineage>
        <taxon>Eukaryota</taxon>
        <taxon>Fungi</taxon>
        <taxon>Dikarya</taxon>
        <taxon>Basidiomycota</taxon>
        <taxon>Agaricomycotina</taxon>
        <taxon>Agaricomycetes</taxon>
        <taxon>Agaricomycetidae</taxon>
        <taxon>Agaricales</taxon>
        <taxon>Agaricineae</taxon>
        <taxon>Strophariaceae</taxon>
        <taxon>Agrocybe</taxon>
    </lineage>
</organism>
<comment type="caution">
    <text evidence="2">The sequence shown here is derived from an EMBL/GenBank/DDBJ whole genome shotgun (WGS) entry which is preliminary data.</text>
</comment>
<sequence>MIFIQEMIQYAQNSRNDDVSSVKGAVLGFIEDAEQLSRRFGLAPGWNARDPAALRWMHDARTALQIIPLKDRDIFWKNPNDYMAEVLDKTRKIDETEWPCFLYPAGTFFNEKNEFKGLFRGEILVRTYRHIFTSPSSAFDKDVKAGKRSQAELHGITEVEPEGIAYAAVLARQGLVGHGWKPKDFSFNYRNFYHNIVAMFKREPSLKWVVDTLKWWNKQVCLNRTRRGPRAVSDDDSDKGRDNPVDRLYAQMHATPDLELDEADTRPDKEPSEPQRAPESFENGEDINNEPINNEPQFDEGSDEEEFEAAPRVNKANGRVRRYMAVDSDDDMYANDSQPEMEQHLPPARPHKQPTQPQPQPPPLPANNPHRQVQVASPPDNPHLQPILIEHPNNSRSSPPAMPHHHANHTRDPVLRASRSQSQPPVNVSTTTKTTTRLPSATIPLPQPPQPRIQASHQVHRGHVVPSTASSPSMHVSTVRKQTSATGFKKTPVTLTIPPRSALGTTTNMAIGTVTLESTEPAIVNLKRKRHPGHTGRGQHSQSRTVTTSDEEEGSALSDLPPELFSDHPETSERPTKYEPKLASSSPSPVPVAIVKVGKKKANDKKKPKVAKVKQSRNGGPTLPSTAVPQVPQGVTRRSTRRTLIK</sequence>